<name>A0ABS1J1A9_9FIRM</name>
<keyword evidence="3" id="KW-1185">Reference proteome</keyword>
<dbReference type="Proteomes" id="UP000604730">
    <property type="component" value="Unassembled WGS sequence"/>
</dbReference>
<dbReference type="RefSeq" id="WP_208429141.1">
    <property type="nucleotide sequence ID" value="NZ_JAEPRJ010000001.1"/>
</dbReference>
<reference evidence="2 3" key="1">
    <citation type="submission" date="2021-01" db="EMBL/GenBank/DDBJ databases">
        <title>Isolation and description of Catonella massiliensis sp. nov., a novel Catonella species, isolated from a stable periodontitis subject.</title>
        <authorList>
            <person name="Antezack A."/>
            <person name="Boxberger M."/>
            <person name="La Scola B."/>
            <person name="Monnet-Corti V."/>
        </authorList>
    </citation>
    <scope>NUCLEOTIDE SEQUENCE [LARGE SCALE GENOMIC DNA]</scope>
    <source>
        <strain evidence="2 3">Marseille-Q4567</strain>
    </source>
</reference>
<accession>A0ABS1J1A9</accession>
<dbReference type="InterPro" id="IPR003343">
    <property type="entry name" value="Big_2"/>
</dbReference>
<feature type="domain" description="BIG2" evidence="1">
    <location>
        <begin position="385"/>
        <end position="476"/>
    </location>
</feature>
<dbReference type="SMART" id="SM00635">
    <property type="entry name" value="BID_2"/>
    <property type="match status" value="1"/>
</dbReference>
<dbReference type="Gene3D" id="2.60.120.380">
    <property type="match status" value="2"/>
</dbReference>
<evidence type="ECO:0000259" key="1">
    <source>
        <dbReference type="SMART" id="SM00635"/>
    </source>
</evidence>
<proteinExistence type="predicted"/>
<organism evidence="2 3">
    <name type="scientific">Catonella massiliensis</name>
    <dbReference type="NCBI Taxonomy" id="2799636"/>
    <lineage>
        <taxon>Bacteria</taxon>
        <taxon>Bacillati</taxon>
        <taxon>Bacillota</taxon>
        <taxon>Clostridia</taxon>
        <taxon>Lachnospirales</taxon>
        <taxon>Lachnospiraceae</taxon>
        <taxon>Catonella</taxon>
    </lineage>
</organism>
<protein>
    <submittedName>
        <fullName evidence="2">Ig domain-containing protein</fullName>
    </submittedName>
</protein>
<evidence type="ECO:0000313" key="2">
    <source>
        <dbReference type="EMBL" id="MBK5897674.1"/>
    </source>
</evidence>
<dbReference type="Pfam" id="PF02368">
    <property type="entry name" value="Big_2"/>
    <property type="match status" value="1"/>
</dbReference>
<dbReference type="InterPro" id="IPR008964">
    <property type="entry name" value="Invasin/intimin_cell_adhesion"/>
</dbReference>
<comment type="caution">
    <text evidence="2">The sequence shown here is derived from an EMBL/GenBank/DDBJ whole genome shotgun (WGS) entry which is preliminary data.</text>
</comment>
<gene>
    <name evidence="2" type="ORF">JJN12_07780</name>
</gene>
<sequence>MKRFRESKVIYFILSLLMVFGVYSLNTMAVEASETGVNAPTVLVPYQEVTESGTYIVPSPGRIECTQGYRDRLYPKNNKKVYGVMEGDDSTHFRRVPAGEYEFDILTGDKMKFIPELASEYEQEDNDSFDTANVILPNMLYKGGMGSVFDKDYYKIVITEKGSLYTELSIGAYSDNDRSYMGYELYFELPDGNLEQIAGINGASAKVRLRENYETERVRVDKGVYYIKISTNVYNYSLKAVYKEEAGDEFEVEKNDTKDTANKITVNKKYTGNLNELVETESRKIIDEDYYKFTLESTGKAQLQMITPRQKAKGLFTAELLNENGKVLDIIKSEDNPTVYGKEKVLAKGDYYIRVYDGYDYFSDDAKHDSHVDYSIMCAFEEKVLADEVKITSKKTNFKVGDKYTLTAKISPENASDKTIIWKSIDKKIATVYKNGVLKCKKAGEVIIRATSKESPTVYDEIHIVVKAVKKKKTTKVKYAVPEKIYNKIKGWYSESSSAGYDVKVTRDYFIKYDRTNGKVSSRWKIKKMNTTKNSYRFCVKYQNWEVAYVCNKGKLGEGFEFYDGWDEDPYGIGYSGSASLSKGKWGSSE</sequence>
<dbReference type="SUPFAM" id="SSF89260">
    <property type="entry name" value="Collagen-binding domain"/>
    <property type="match status" value="2"/>
</dbReference>
<evidence type="ECO:0000313" key="3">
    <source>
        <dbReference type="Proteomes" id="UP000604730"/>
    </source>
</evidence>
<dbReference type="EMBL" id="JAEPRJ010000001">
    <property type="protein sequence ID" value="MBK5897674.1"/>
    <property type="molecule type" value="Genomic_DNA"/>
</dbReference>
<dbReference type="Gene3D" id="2.60.40.1080">
    <property type="match status" value="1"/>
</dbReference>
<dbReference type="SUPFAM" id="SSF49373">
    <property type="entry name" value="Invasin/intimin cell-adhesion fragments"/>
    <property type="match status" value="1"/>
</dbReference>